<feature type="compositionally biased region" description="Polar residues" evidence="1">
    <location>
        <begin position="79"/>
        <end position="89"/>
    </location>
</feature>
<dbReference type="Proteomes" id="UP000466442">
    <property type="component" value="Linkage Group LG9"/>
</dbReference>
<feature type="region of interest" description="Disordered" evidence="1">
    <location>
        <begin position="62"/>
        <end position="136"/>
    </location>
</feature>
<gene>
    <name evidence="2" type="ORF">GE061_019092</name>
</gene>
<reference evidence="2" key="1">
    <citation type="journal article" date="2021" name="Mol. Ecol. Resour.">
        <title>Apolygus lucorum genome provides insights into omnivorousness and mesophyll feeding.</title>
        <authorList>
            <person name="Liu Y."/>
            <person name="Liu H."/>
            <person name="Wang H."/>
            <person name="Huang T."/>
            <person name="Liu B."/>
            <person name="Yang B."/>
            <person name="Yin L."/>
            <person name="Li B."/>
            <person name="Zhang Y."/>
            <person name="Zhang S."/>
            <person name="Jiang F."/>
            <person name="Zhang X."/>
            <person name="Ren Y."/>
            <person name="Wang B."/>
            <person name="Wang S."/>
            <person name="Lu Y."/>
            <person name="Wu K."/>
            <person name="Fan W."/>
            <person name="Wang G."/>
        </authorList>
    </citation>
    <scope>NUCLEOTIDE SEQUENCE</scope>
    <source>
        <strain evidence="2">12Hb</strain>
    </source>
</reference>
<organism evidence="2 3">
    <name type="scientific">Apolygus lucorum</name>
    <name type="common">Small green plant bug</name>
    <name type="synonym">Lygocoris lucorum</name>
    <dbReference type="NCBI Taxonomy" id="248454"/>
    <lineage>
        <taxon>Eukaryota</taxon>
        <taxon>Metazoa</taxon>
        <taxon>Ecdysozoa</taxon>
        <taxon>Arthropoda</taxon>
        <taxon>Hexapoda</taxon>
        <taxon>Insecta</taxon>
        <taxon>Pterygota</taxon>
        <taxon>Neoptera</taxon>
        <taxon>Paraneoptera</taxon>
        <taxon>Hemiptera</taxon>
        <taxon>Heteroptera</taxon>
        <taxon>Panheteroptera</taxon>
        <taxon>Cimicomorpha</taxon>
        <taxon>Miridae</taxon>
        <taxon>Mirini</taxon>
        <taxon>Apolygus</taxon>
    </lineage>
</organism>
<name>A0A8S9X7G8_APOLU</name>
<dbReference type="AlphaFoldDB" id="A0A8S9X7G8"/>
<evidence type="ECO:0000313" key="3">
    <source>
        <dbReference type="Proteomes" id="UP000466442"/>
    </source>
</evidence>
<keyword evidence="3" id="KW-1185">Reference proteome</keyword>
<dbReference type="EMBL" id="WIXP02000009">
    <property type="protein sequence ID" value="KAF6204927.1"/>
    <property type="molecule type" value="Genomic_DNA"/>
</dbReference>
<evidence type="ECO:0000256" key="1">
    <source>
        <dbReference type="SAM" id="MobiDB-lite"/>
    </source>
</evidence>
<sequence>MGPSELVRVVEMVAAQLPPEWTMIAWEDAASVYAHYQSARVSGWHMRRAIHVALAFPLEPRGPRFELSERTRQPRNPGEATTTPQTQISLDLRQGDALAPPPQASKETGSGAIPRAKPQGPGALPRTRWLFADPPC</sequence>
<comment type="caution">
    <text evidence="2">The sequence shown here is derived from an EMBL/GenBank/DDBJ whole genome shotgun (WGS) entry which is preliminary data.</text>
</comment>
<protein>
    <submittedName>
        <fullName evidence="2">Uncharacterized protein</fullName>
    </submittedName>
</protein>
<evidence type="ECO:0000313" key="2">
    <source>
        <dbReference type="EMBL" id="KAF6204927.1"/>
    </source>
</evidence>
<proteinExistence type="predicted"/>
<accession>A0A8S9X7G8</accession>
<feature type="compositionally biased region" description="Basic and acidic residues" evidence="1">
    <location>
        <begin position="62"/>
        <end position="72"/>
    </location>
</feature>